<evidence type="ECO:0000313" key="2">
    <source>
        <dbReference type="EMBL" id="KAK2743144.1"/>
    </source>
</evidence>
<sequence>MPPPSTSSGVNLPPFDPSASDLPGSYPGMNMPPIGLDGQVRNVGYPAPSNLEPPTLKICGTRVLGLLGSPKTAPQHITEKKGGQPSKSRPVDLRPAGESSRVMGPAIPPLFSLVHSRFLLTPLGMPFSLSGW</sequence>
<name>A0AAD9Y841_COLKA</name>
<gene>
    <name evidence="2" type="ORF">CKAH01_06854</name>
</gene>
<feature type="region of interest" description="Disordered" evidence="1">
    <location>
        <begin position="1"/>
        <end position="33"/>
    </location>
</feature>
<evidence type="ECO:0000256" key="1">
    <source>
        <dbReference type="SAM" id="MobiDB-lite"/>
    </source>
</evidence>
<feature type="compositionally biased region" description="Polar residues" evidence="1">
    <location>
        <begin position="1"/>
        <end position="10"/>
    </location>
</feature>
<keyword evidence="3" id="KW-1185">Reference proteome</keyword>
<protein>
    <submittedName>
        <fullName evidence="2">Uncharacterized protein</fullName>
    </submittedName>
</protein>
<proteinExistence type="predicted"/>
<accession>A0AAD9Y841</accession>
<dbReference type="EMBL" id="VYYT01000322">
    <property type="protein sequence ID" value="KAK2743144.1"/>
    <property type="molecule type" value="Genomic_DNA"/>
</dbReference>
<evidence type="ECO:0000313" key="3">
    <source>
        <dbReference type="Proteomes" id="UP001281614"/>
    </source>
</evidence>
<dbReference type="Proteomes" id="UP001281614">
    <property type="component" value="Unassembled WGS sequence"/>
</dbReference>
<dbReference type="AlphaFoldDB" id="A0AAD9Y841"/>
<feature type="region of interest" description="Disordered" evidence="1">
    <location>
        <begin position="69"/>
        <end position="101"/>
    </location>
</feature>
<comment type="caution">
    <text evidence="2">The sequence shown here is derived from an EMBL/GenBank/DDBJ whole genome shotgun (WGS) entry which is preliminary data.</text>
</comment>
<organism evidence="2 3">
    <name type="scientific">Colletotrichum kahawae</name>
    <name type="common">Coffee berry disease fungus</name>
    <dbReference type="NCBI Taxonomy" id="34407"/>
    <lineage>
        <taxon>Eukaryota</taxon>
        <taxon>Fungi</taxon>
        <taxon>Dikarya</taxon>
        <taxon>Ascomycota</taxon>
        <taxon>Pezizomycotina</taxon>
        <taxon>Sordariomycetes</taxon>
        <taxon>Hypocreomycetidae</taxon>
        <taxon>Glomerellales</taxon>
        <taxon>Glomerellaceae</taxon>
        <taxon>Colletotrichum</taxon>
        <taxon>Colletotrichum gloeosporioides species complex</taxon>
    </lineage>
</organism>
<reference evidence="2" key="1">
    <citation type="submission" date="2023-02" db="EMBL/GenBank/DDBJ databases">
        <title>Colletotrichum kahawae CIFC_Que2 genome sequencing and assembly.</title>
        <authorList>
            <person name="Baroncelli R."/>
        </authorList>
    </citation>
    <scope>NUCLEOTIDE SEQUENCE</scope>
    <source>
        <strain evidence="2">CIFC_Que2</strain>
    </source>
</reference>